<keyword evidence="2" id="KW-0866">Nonsense-mediated mRNA decay</keyword>
<name>A0A9P8A7K7_MORAP</name>
<evidence type="ECO:0000256" key="3">
    <source>
        <dbReference type="ARBA" id="ARBA00029509"/>
    </source>
</evidence>
<evidence type="ECO:0000256" key="4">
    <source>
        <dbReference type="SAM" id="MobiDB-lite"/>
    </source>
</evidence>
<evidence type="ECO:0000256" key="2">
    <source>
        <dbReference type="ARBA" id="ARBA00023161"/>
    </source>
</evidence>
<proteinExistence type="inferred from homology"/>
<reference evidence="5" key="1">
    <citation type="submission" date="2021-07" db="EMBL/GenBank/DDBJ databases">
        <title>Draft genome of Mortierella alpina, strain LL118, isolated from an aspen leaf litter sample.</title>
        <authorList>
            <person name="Yang S."/>
            <person name="Vinatzer B.A."/>
        </authorList>
    </citation>
    <scope>NUCLEOTIDE SEQUENCE</scope>
    <source>
        <strain evidence="5">LL118</strain>
    </source>
</reference>
<sequence length="813" mass="88466">MRFLFFSNLTPVPENEKANDLAVPSPTHFMQPSSHHELSGQSGAGPAEQAHFSTTKSLPGSLSKNSKRSLVSTVAEDVNGHGDAHQNTPAPAANQLLRSSSFSKLSSSSVGSQLHSNQIRDQHPQQQQHGQQFQHQHTRATSHGGKNRSAPTNGQSEDLGTERAQVSGMGDGILNQSMKEDLESWIAALGLAPEDPIHVVGYFGQCRDLSMFERVSPLAHPGDRASVYNNGCHGLPENSSERTPGAQLGSWTLGLGHDQTTGDVHLYVDRSKNTLMLQHAYLYDTQEMLAMCLESVDAVKKDRSSMMKWMHDQEFESHRALLFLFLVSQVVVHTSPDMNLDPKMISVLLALSTIKRQIMQELDRFMTICWDRIGVPSPESQRNVGDQNGGSSASKAPVSMASIFTPGKCVPILVFVIERVTIATPWGEPGTTETQLVEQLRQQLLKKSIDATQTRLRYVFRACRLIQSIDPPTGAFDTRQLFVLPSPSSTPFVHVIPYFTGRLNWQSIMIQPTLKNSEEAFDPAAAVMRQNMTAASGSAGGAYKKHGHHAKKHAVRETKEQSSVHVTGGDGKSSGPHTPMLREIYDTIVQAKDRPLSGKGRSHLGRKEGTEDGEESTPSLSLGALYLEYSGPLLRQFVDGWLKNVTMPGGYGNAIGKRNAGAVEIPSIQQWIAGYLGVCEALGISSLAPVDASGSEVLSAAVSGHATSNVGHDSSGDDGIGAKSSRTNIATTASQSPSGGGGRRSGNGKKYSQRCANMIQKKIQDYVQTDEVMEELYGQKSDLAVTRSHSERYHQLKVSERPKERKMPHLLTD</sequence>
<accession>A0A9P8A7K7</accession>
<feature type="region of interest" description="Disordered" evidence="4">
    <location>
        <begin position="705"/>
        <end position="751"/>
    </location>
</feature>
<feature type="region of interest" description="Disordered" evidence="4">
    <location>
        <begin position="537"/>
        <end position="579"/>
    </location>
</feature>
<feature type="region of interest" description="Disordered" evidence="4">
    <location>
        <begin position="793"/>
        <end position="813"/>
    </location>
</feature>
<feature type="compositionally biased region" description="Polar residues" evidence="4">
    <location>
        <begin position="724"/>
        <end position="737"/>
    </location>
</feature>
<comment type="caution">
    <text evidence="5">The sequence shown here is derived from an EMBL/GenBank/DDBJ whole genome shotgun (WGS) entry which is preliminary data.</text>
</comment>
<dbReference type="PANTHER" id="PTHR13091">
    <property type="entry name" value="AMPLIFIED IN BREAST CANCER 2-RELATED"/>
    <property type="match status" value="1"/>
</dbReference>
<feature type="region of interest" description="Disordered" evidence="4">
    <location>
        <begin position="101"/>
        <end position="163"/>
    </location>
</feature>
<feature type="region of interest" description="Disordered" evidence="4">
    <location>
        <begin position="14"/>
        <end position="71"/>
    </location>
</feature>
<dbReference type="AlphaFoldDB" id="A0A9P8A7K7"/>
<feature type="compositionally biased region" description="Low complexity" evidence="4">
    <location>
        <begin position="124"/>
        <end position="135"/>
    </location>
</feature>
<protein>
    <recommendedName>
        <fullName evidence="3">Nonsense-mediated mRNA decay factor SMG8</fullName>
    </recommendedName>
</protein>
<dbReference type="GO" id="GO:0000184">
    <property type="term" value="P:nuclear-transcribed mRNA catabolic process, nonsense-mediated decay"/>
    <property type="evidence" value="ECO:0007669"/>
    <property type="project" value="UniProtKB-KW"/>
</dbReference>
<dbReference type="Pfam" id="PF10220">
    <property type="entry name" value="Smg8_Smg9"/>
    <property type="match status" value="1"/>
</dbReference>
<evidence type="ECO:0000313" key="6">
    <source>
        <dbReference type="Proteomes" id="UP000717515"/>
    </source>
</evidence>
<dbReference type="InterPro" id="IPR019354">
    <property type="entry name" value="SMG8-like"/>
</dbReference>
<feature type="compositionally biased region" description="Polar residues" evidence="4">
    <location>
        <begin position="51"/>
        <end position="71"/>
    </location>
</feature>
<feature type="region of interest" description="Disordered" evidence="4">
    <location>
        <begin position="595"/>
        <end position="618"/>
    </location>
</feature>
<evidence type="ECO:0000256" key="1">
    <source>
        <dbReference type="ARBA" id="ARBA00006443"/>
    </source>
</evidence>
<gene>
    <name evidence="5" type="ORF">KVV02_007752</name>
</gene>
<dbReference type="PANTHER" id="PTHR13091:SF0">
    <property type="entry name" value="NONSENSE-MEDIATED MRNA DECAY FACTOR SMG8"/>
    <property type="match status" value="1"/>
</dbReference>
<feature type="compositionally biased region" description="Low complexity" evidence="4">
    <location>
        <begin position="101"/>
        <end position="116"/>
    </location>
</feature>
<comment type="similarity">
    <text evidence="1">Belongs to the SMG8 family.</text>
</comment>
<organism evidence="5 6">
    <name type="scientific">Mortierella alpina</name>
    <name type="common">Oleaginous fungus</name>
    <name type="synonym">Mortierella renispora</name>
    <dbReference type="NCBI Taxonomy" id="64518"/>
    <lineage>
        <taxon>Eukaryota</taxon>
        <taxon>Fungi</taxon>
        <taxon>Fungi incertae sedis</taxon>
        <taxon>Mucoromycota</taxon>
        <taxon>Mortierellomycotina</taxon>
        <taxon>Mortierellomycetes</taxon>
        <taxon>Mortierellales</taxon>
        <taxon>Mortierellaceae</taxon>
        <taxon>Mortierella</taxon>
    </lineage>
</organism>
<feature type="compositionally biased region" description="Basic residues" evidence="4">
    <location>
        <begin position="543"/>
        <end position="554"/>
    </location>
</feature>
<evidence type="ECO:0000313" key="5">
    <source>
        <dbReference type="EMBL" id="KAG9323757.1"/>
    </source>
</evidence>
<feature type="compositionally biased region" description="Polar residues" evidence="4">
    <location>
        <begin position="149"/>
        <end position="158"/>
    </location>
</feature>
<dbReference type="EMBL" id="JAIFTL010000089">
    <property type="protein sequence ID" value="KAG9323757.1"/>
    <property type="molecule type" value="Genomic_DNA"/>
</dbReference>
<dbReference type="Proteomes" id="UP000717515">
    <property type="component" value="Unassembled WGS sequence"/>
</dbReference>